<feature type="region of interest" description="Disordered" evidence="1">
    <location>
        <begin position="73"/>
        <end position="96"/>
    </location>
</feature>
<dbReference type="Proteomes" id="UP000663845">
    <property type="component" value="Unassembled WGS sequence"/>
</dbReference>
<evidence type="ECO:0000313" key="2">
    <source>
        <dbReference type="EMBL" id="CAF1244802.1"/>
    </source>
</evidence>
<gene>
    <name evidence="2" type="ORF">JYZ213_LOCUS29279</name>
</gene>
<name>A0A814ZM65_9BILA</name>
<dbReference type="EMBL" id="CAJNOG010000443">
    <property type="protein sequence ID" value="CAF1244802.1"/>
    <property type="molecule type" value="Genomic_DNA"/>
</dbReference>
<accession>A0A814ZM65</accession>
<proteinExistence type="predicted"/>
<organism evidence="2 3">
    <name type="scientific">Adineta steineri</name>
    <dbReference type="NCBI Taxonomy" id="433720"/>
    <lineage>
        <taxon>Eukaryota</taxon>
        <taxon>Metazoa</taxon>
        <taxon>Spiralia</taxon>
        <taxon>Gnathifera</taxon>
        <taxon>Rotifera</taxon>
        <taxon>Eurotatoria</taxon>
        <taxon>Bdelloidea</taxon>
        <taxon>Adinetida</taxon>
        <taxon>Adinetidae</taxon>
        <taxon>Adineta</taxon>
    </lineage>
</organism>
<evidence type="ECO:0000256" key="1">
    <source>
        <dbReference type="SAM" id="MobiDB-lite"/>
    </source>
</evidence>
<dbReference type="AlphaFoldDB" id="A0A814ZM65"/>
<reference evidence="2" key="1">
    <citation type="submission" date="2021-02" db="EMBL/GenBank/DDBJ databases">
        <authorList>
            <person name="Nowell W R."/>
        </authorList>
    </citation>
    <scope>NUCLEOTIDE SEQUENCE</scope>
</reference>
<protein>
    <submittedName>
        <fullName evidence="2">Uncharacterized protein</fullName>
    </submittedName>
</protein>
<evidence type="ECO:0000313" key="3">
    <source>
        <dbReference type="Proteomes" id="UP000663845"/>
    </source>
</evidence>
<sequence length="298" mass="34648">MKLDNSYKIKPIPKPILTSNNGIWDPPIQETTNNPTTPTNNLTIQTTPTKYPSQFMIPYPTLYTSFSNIQQQPISNRDPRLTPKNPPSETIPLSPQDKLLLSSSSSKQLLNEKQISIIIPLNSTSQLIDPRLQTLKQTHDIFYLFTKTEASIRHLIYLIKVLPDLTTLKIHDLVLKEQNLSTNETDMFLLISKTNKITKVYLENMTGIEQVDILIKLCPRMNYLQINNINDMEVELFLKEILSIQMEDIDNCLYSLCFRIPLLDDQMMETLVEMINHEKLLINYTIKRICDNIYLHWR</sequence>
<comment type="caution">
    <text evidence="2">The sequence shown here is derived from an EMBL/GenBank/DDBJ whole genome shotgun (WGS) entry which is preliminary data.</text>
</comment>